<dbReference type="EC" id="1.5.3.1" evidence="3"/>
<feature type="domain" description="FAD/NAD(P)-binding" evidence="2">
    <location>
        <begin position="5"/>
        <end position="171"/>
    </location>
</feature>
<dbReference type="Gene3D" id="3.50.50.60">
    <property type="entry name" value="FAD/NAD(P)-binding domain"/>
    <property type="match status" value="4"/>
</dbReference>
<dbReference type="PRINTS" id="PR00411">
    <property type="entry name" value="PNDRDTASEI"/>
</dbReference>
<dbReference type="InterPro" id="IPR023753">
    <property type="entry name" value="FAD/NAD-binding_dom"/>
</dbReference>
<reference evidence="3 4" key="1">
    <citation type="submission" date="2020-08" db="EMBL/GenBank/DDBJ databases">
        <title>Genomic Encyclopedia of Type Strains, Phase III (KMG-III): the genomes of soil and plant-associated and newly described type strains.</title>
        <authorList>
            <person name="Whitman W."/>
        </authorList>
    </citation>
    <scope>NUCLEOTIDE SEQUENCE [LARGE SCALE GENOMIC DNA]</scope>
    <source>
        <strain evidence="3 4">CECT 8234</strain>
    </source>
</reference>
<dbReference type="InterPro" id="IPR051691">
    <property type="entry name" value="Metab_Enz_Cyan_OpOx_G3PDH"/>
</dbReference>
<gene>
    <name evidence="3" type="ORF">FHS16_004766</name>
</gene>
<dbReference type="RefSeq" id="WP_183568573.1">
    <property type="nucleotide sequence ID" value="NZ_CBCSLB010000018.1"/>
</dbReference>
<keyword evidence="1 3" id="KW-0560">Oxidoreductase</keyword>
<dbReference type="PANTHER" id="PTHR42949:SF3">
    <property type="entry name" value="ANAEROBIC GLYCEROL-3-PHOSPHATE DEHYDROGENASE SUBUNIT B"/>
    <property type="match status" value="1"/>
</dbReference>
<dbReference type="EMBL" id="JACHXW010000018">
    <property type="protein sequence ID" value="MBB3154684.1"/>
    <property type="molecule type" value="Genomic_DNA"/>
</dbReference>
<keyword evidence="4" id="KW-1185">Reference proteome</keyword>
<name>A0A7W5CD76_9BACL</name>
<dbReference type="AlphaFoldDB" id="A0A7W5CD76"/>
<proteinExistence type="predicted"/>
<protein>
    <submittedName>
        <fullName evidence="3">Sarcosine oxidase subunit alpha</fullName>
        <ecNumber evidence="3">1.5.3.1</ecNumber>
    </submittedName>
</protein>
<dbReference type="SUPFAM" id="SSF51905">
    <property type="entry name" value="FAD/NAD(P)-binding domain"/>
    <property type="match status" value="1"/>
</dbReference>
<organism evidence="3 4">
    <name type="scientific">Paenibacillus endophyticus</name>
    <dbReference type="NCBI Taxonomy" id="1294268"/>
    <lineage>
        <taxon>Bacteria</taxon>
        <taxon>Bacillati</taxon>
        <taxon>Bacillota</taxon>
        <taxon>Bacilli</taxon>
        <taxon>Bacillales</taxon>
        <taxon>Paenibacillaceae</taxon>
        <taxon>Paenibacillus</taxon>
    </lineage>
</organism>
<evidence type="ECO:0000259" key="2">
    <source>
        <dbReference type="Pfam" id="PF07992"/>
    </source>
</evidence>
<dbReference type="Proteomes" id="UP000518605">
    <property type="component" value="Unassembled WGS sequence"/>
</dbReference>
<dbReference type="GO" id="GO:0008115">
    <property type="term" value="F:sarcosine oxidase activity"/>
    <property type="evidence" value="ECO:0007669"/>
    <property type="project" value="UniProtKB-EC"/>
</dbReference>
<evidence type="ECO:0000313" key="3">
    <source>
        <dbReference type="EMBL" id="MBB3154684.1"/>
    </source>
</evidence>
<dbReference type="PANTHER" id="PTHR42949">
    <property type="entry name" value="ANAEROBIC GLYCEROL-3-PHOSPHATE DEHYDROGENASE SUBUNIT B"/>
    <property type="match status" value="1"/>
</dbReference>
<dbReference type="Pfam" id="PF07992">
    <property type="entry name" value="Pyr_redox_2"/>
    <property type="match status" value="1"/>
</dbReference>
<sequence>MNTFYDLIVVGAGPAGLAAACSAAQAGLKVLLLDEFMKPGGRLLGQLHQEPGGAWWNGIREAELLVLGARNAGAHIQTGVSVTGLNRTSDNSWTIWTNQGCYHAPFVLLATGAAESANPLPGWTLPGVMSIGAAQVMTNVQRVRVGNRGVVIGMSVLAMAIVSELRLAGINLAAIVLPPGNALSGNASDPEAVLGSLLRFADLAPSAMLKYGAKLLQSSMLRKLALTFFPKQGIRMLDVPLQLRRCAIEIVGRDAVEGVLIADVTARGEPIAGSERIVEADFVCIAGGLYPLAELAAVAGCPFRYVPELGGHVPVHGENMQTPLPGLYVAGNITGVESAKVAIAQGTVAGLSIAINAAAKKAPGEAEVKDAMAQVKRTRSEALIQFHPDIARSRAKLYQTEIV</sequence>
<dbReference type="PRINTS" id="PR00368">
    <property type="entry name" value="FADPNR"/>
</dbReference>
<dbReference type="InterPro" id="IPR036188">
    <property type="entry name" value="FAD/NAD-bd_sf"/>
</dbReference>
<accession>A0A7W5CD76</accession>
<evidence type="ECO:0000256" key="1">
    <source>
        <dbReference type="ARBA" id="ARBA00023002"/>
    </source>
</evidence>
<comment type="caution">
    <text evidence="3">The sequence shown here is derived from an EMBL/GenBank/DDBJ whole genome shotgun (WGS) entry which is preliminary data.</text>
</comment>
<evidence type="ECO:0000313" key="4">
    <source>
        <dbReference type="Proteomes" id="UP000518605"/>
    </source>
</evidence>